<sequence>MSQPSASSSKTTTVPADKAPPVPQPVPFLLTARQGEAARTLLRYVSALPLPGPDAQLLAVVAAIRSARGGTGHITGMDLATLRLGDAPAAVDALRALGWELDDAVFDNDPAAPAGTVVIPEMSRTAPDHPLPFGKDKRSRVSGWTSRTLSAKPVKKLPPAGRLAALFLAAHGDPELPVAVPPHLPAACRPFLLELLDRGFLAELPDGQYLLDPRVRHLCGLRPYEEEESKDPTKARGYLFTEEAWEAWKDAGTPALRRHVESVEGCARCALRRERVAEAFMVPAEPVVFRHGIEALYGKWKEARPDRGREAAEFTVAFRAEHGHGPSFKQMFTGLGWDVPKRPQLRAFVVGRLTSHGWLTTTGQVPWTLRPGPAAQEQGIVLPRARTSPPAGAHVGVTSP</sequence>
<name>A0ABV2YDP3_9ACTN</name>
<evidence type="ECO:0000313" key="3">
    <source>
        <dbReference type="Proteomes" id="UP001550850"/>
    </source>
</evidence>
<organism evidence="2 3">
    <name type="scientific">Streptomyces fragilis</name>
    <dbReference type="NCBI Taxonomy" id="67301"/>
    <lineage>
        <taxon>Bacteria</taxon>
        <taxon>Bacillati</taxon>
        <taxon>Actinomycetota</taxon>
        <taxon>Actinomycetes</taxon>
        <taxon>Kitasatosporales</taxon>
        <taxon>Streptomycetaceae</taxon>
        <taxon>Streptomyces</taxon>
    </lineage>
</organism>
<evidence type="ECO:0000313" key="2">
    <source>
        <dbReference type="EMBL" id="MEU3553808.1"/>
    </source>
</evidence>
<feature type="compositionally biased region" description="Polar residues" evidence="1">
    <location>
        <begin position="1"/>
        <end position="14"/>
    </location>
</feature>
<proteinExistence type="predicted"/>
<comment type="caution">
    <text evidence="2">The sequence shown here is derived from an EMBL/GenBank/DDBJ whole genome shotgun (WGS) entry which is preliminary data.</text>
</comment>
<reference evidence="2 3" key="1">
    <citation type="submission" date="2024-06" db="EMBL/GenBank/DDBJ databases">
        <title>The Natural Products Discovery Center: Release of the First 8490 Sequenced Strains for Exploring Actinobacteria Biosynthetic Diversity.</title>
        <authorList>
            <person name="Kalkreuter E."/>
            <person name="Kautsar S.A."/>
            <person name="Yang D."/>
            <person name="Bader C.D."/>
            <person name="Teijaro C.N."/>
            <person name="Fluegel L."/>
            <person name="Davis C.M."/>
            <person name="Simpson J.R."/>
            <person name="Lauterbach L."/>
            <person name="Steele A.D."/>
            <person name="Gui C."/>
            <person name="Meng S."/>
            <person name="Li G."/>
            <person name="Viehrig K."/>
            <person name="Ye F."/>
            <person name="Su P."/>
            <person name="Kiefer A.F."/>
            <person name="Nichols A."/>
            <person name="Cepeda A.J."/>
            <person name="Yan W."/>
            <person name="Fan B."/>
            <person name="Jiang Y."/>
            <person name="Adhikari A."/>
            <person name="Zheng C.-J."/>
            <person name="Schuster L."/>
            <person name="Cowan T.M."/>
            <person name="Smanski M.J."/>
            <person name="Chevrette M.G."/>
            <person name="De Carvalho L.P.S."/>
            <person name="Shen B."/>
        </authorList>
    </citation>
    <scope>NUCLEOTIDE SEQUENCE [LARGE SCALE GENOMIC DNA]</scope>
    <source>
        <strain evidence="2 3">NPDC038104</strain>
    </source>
</reference>
<accession>A0ABV2YDP3</accession>
<keyword evidence="3" id="KW-1185">Reference proteome</keyword>
<evidence type="ECO:0000256" key="1">
    <source>
        <dbReference type="SAM" id="MobiDB-lite"/>
    </source>
</evidence>
<dbReference type="RefSeq" id="WP_245967647.1">
    <property type="nucleotide sequence ID" value="NZ_BEVZ01000005.1"/>
</dbReference>
<dbReference type="EMBL" id="JBEZUR010000006">
    <property type="protein sequence ID" value="MEU3553808.1"/>
    <property type="molecule type" value="Genomic_DNA"/>
</dbReference>
<protein>
    <submittedName>
        <fullName evidence="2">Uncharacterized protein</fullName>
    </submittedName>
</protein>
<feature type="region of interest" description="Disordered" evidence="1">
    <location>
        <begin position="1"/>
        <end position="23"/>
    </location>
</feature>
<gene>
    <name evidence="2" type="ORF">AB0E65_06215</name>
</gene>
<dbReference type="Proteomes" id="UP001550850">
    <property type="component" value="Unassembled WGS sequence"/>
</dbReference>